<dbReference type="UniPathway" id="UPA00253">
    <property type="reaction ID" value="UER00332"/>
</dbReference>
<dbReference type="InterPro" id="IPR014729">
    <property type="entry name" value="Rossmann-like_a/b/a_fold"/>
</dbReference>
<keyword evidence="13" id="KW-1185">Reference proteome</keyword>
<dbReference type="InterPro" id="IPR005248">
    <property type="entry name" value="NadD/NMNAT"/>
</dbReference>
<evidence type="ECO:0000256" key="7">
    <source>
        <dbReference type="ARBA" id="ARBA00022840"/>
    </source>
</evidence>
<dbReference type="EMBL" id="LILB01000001">
    <property type="protein sequence ID" value="KOO52251.1"/>
    <property type="molecule type" value="Genomic_DNA"/>
</dbReference>
<dbReference type="Gene3D" id="3.40.50.620">
    <property type="entry name" value="HUPs"/>
    <property type="match status" value="1"/>
</dbReference>
<dbReference type="STRING" id="263475.AMD00_07545"/>
<evidence type="ECO:0000256" key="8">
    <source>
        <dbReference type="ARBA" id="ARBA00023027"/>
    </source>
</evidence>
<keyword evidence="7 10" id="KW-0067">ATP-binding</keyword>
<comment type="caution">
    <text evidence="12">The sequence shown here is derived from an EMBL/GenBank/DDBJ whole genome shotgun (WGS) entry which is preliminary data.</text>
</comment>
<comment type="catalytic activity">
    <reaction evidence="9 10">
        <text>nicotinate beta-D-ribonucleotide + ATP + H(+) = deamido-NAD(+) + diphosphate</text>
        <dbReference type="Rhea" id="RHEA:22860"/>
        <dbReference type="ChEBI" id="CHEBI:15378"/>
        <dbReference type="ChEBI" id="CHEBI:30616"/>
        <dbReference type="ChEBI" id="CHEBI:33019"/>
        <dbReference type="ChEBI" id="CHEBI:57502"/>
        <dbReference type="ChEBI" id="CHEBI:58437"/>
        <dbReference type="EC" id="2.7.7.18"/>
    </reaction>
</comment>
<evidence type="ECO:0000313" key="12">
    <source>
        <dbReference type="EMBL" id="KOO52251.1"/>
    </source>
</evidence>
<dbReference type="PANTHER" id="PTHR39321:SF3">
    <property type="entry name" value="PHOSPHOPANTETHEINE ADENYLYLTRANSFERASE"/>
    <property type="match status" value="1"/>
</dbReference>
<evidence type="ECO:0000256" key="6">
    <source>
        <dbReference type="ARBA" id="ARBA00022741"/>
    </source>
</evidence>
<keyword evidence="4 10" id="KW-0808">Transferase</keyword>
<dbReference type="OrthoDB" id="5295945at2"/>
<evidence type="ECO:0000256" key="4">
    <source>
        <dbReference type="ARBA" id="ARBA00022679"/>
    </source>
</evidence>
<feature type="domain" description="Cytidyltransferase-like" evidence="11">
    <location>
        <begin position="6"/>
        <end position="162"/>
    </location>
</feature>
<dbReference type="Pfam" id="PF01467">
    <property type="entry name" value="CTP_transf_like"/>
    <property type="match status" value="1"/>
</dbReference>
<dbReference type="EC" id="2.7.7.18" evidence="10"/>
<dbReference type="NCBIfam" id="TIGR00482">
    <property type="entry name" value="nicotinate (nicotinamide) nucleotide adenylyltransferase"/>
    <property type="match status" value="1"/>
</dbReference>
<dbReference type="NCBIfam" id="NF000840">
    <property type="entry name" value="PRK00071.1-3"/>
    <property type="match status" value="1"/>
</dbReference>
<comment type="similarity">
    <text evidence="10">Belongs to the NadD family.</text>
</comment>
<dbReference type="InterPro" id="IPR004821">
    <property type="entry name" value="Cyt_trans-like"/>
</dbReference>
<evidence type="ECO:0000256" key="5">
    <source>
        <dbReference type="ARBA" id="ARBA00022695"/>
    </source>
</evidence>
<dbReference type="NCBIfam" id="TIGR00125">
    <property type="entry name" value="cyt_tran_rel"/>
    <property type="match status" value="1"/>
</dbReference>
<gene>
    <name evidence="10 12" type="primary">nadD</name>
    <name evidence="12" type="ORF">AMD00_07545</name>
</gene>
<dbReference type="GeneID" id="301135955"/>
<dbReference type="SUPFAM" id="SSF52374">
    <property type="entry name" value="Nucleotidylyl transferase"/>
    <property type="match status" value="1"/>
</dbReference>
<evidence type="ECO:0000313" key="13">
    <source>
        <dbReference type="Proteomes" id="UP000036867"/>
    </source>
</evidence>
<comment type="pathway">
    <text evidence="2 10">Cofactor biosynthesis; NAD(+) biosynthesis; deamido-NAD(+) from nicotinate D-ribonucleotide: step 1/1.</text>
</comment>
<dbReference type="AlphaFoldDB" id="A0A0M0LMM0"/>
<keyword evidence="5 10" id="KW-0548">Nucleotidyltransferase</keyword>
<name>A0A0M0LMM0_9BACL</name>
<dbReference type="HAMAP" id="MF_00244">
    <property type="entry name" value="NaMN_adenylyltr"/>
    <property type="match status" value="1"/>
</dbReference>
<dbReference type="GO" id="GO:0005524">
    <property type="term" value="F:ATP binding"/>
    <property type="evidence" value="ECO:0007669"/>
    <property type="project" value="UniProtKB-KW"/>
</dbReference>
<proteinExistence type="inferred from homology"/>
<dbReference type="GO" id="GO:0009435">
    <property type="term" value="P:NAD+ biosynthetic process"/>
    <property type="evidence" value="ECO:0007669"/>
    <property type="project" value="UniProtKB-UniRule"/>
</dbReference>
<dbReference type="GO" id="GO:0004515">
    <property type="term" value="F:nicotinate-nucleotide adenylyltransferase activity"/>
    <property type="evidence" value="ECO:0007669"/>
    <property type="project" value="UniProtKB-UniRule"/>
</dbReference>
<evidence type="ECO:0000256" key="1">
    <source>
        <dbReference type="ARBA" id="ARBA00002324"/>
    </source>
</evidence>
<dbReference type="RefSeq" id="WP_053416421.1">
    <property type="nucleotide sequence ID" value="NZ_LILB01000001.1"/>
</dbReference>
<dbReference type="PANTHER" id="PTHR39321">
    <property type="entry name" value="NICOTINATE-NUCLEOTIDE ADENYLYLTRANSFERASE-RELATED"/>
    <property type="match status" value="1"/>
</dbReference>
<organism evidence="12 13">
    <name type="scientific">Viridibacillus arvi</name>
    <dbReference type="NCBI Taxonomy" id="263475"/>
    <lineage>
        <taxon>Bacteria</taxon>
        <taxon>Bacillati</taxon>
        <taxon>Bacillota</taxon>
        <taxon>Bacilli</taxon>
        <taxon>Bacillales</taxon>
        <taxon>Caryophanaceae</taxon>
        <taxon>Viridibacillus</taxon>
    </lineage>
</organism>
<evidence type="ECO:0000256" key="10">
    <source>
        <dbReference type="HAMAP-Rule" id="MF_00244"/>
    </source>
</evidence>
<keyword evidence="3 10" id="KW-0662">Pyridine nucleotide biosynthesis</keyword>
<evidence type="ECO:0000256" key="2">
    <source>
        <dbReference type="ARBA" id="ARBA00005019"/>
    </source>
</evidence>
<dbReference type="CDD" id="cd02165">
    <property type="entry name" value="NMNAT"/>
    <property type="match status" value="1"/>
</dbReference>
<keyword evidence="6 10" id="KW-0547">Nucleotide-binding</keyword>
<comment type="function">
    <text evidence="1 10">Catalyzes the reversible adenylation of nicotinate mononucleotide (NaMN) to nicotinic acid adenine dinucleotide (NaAD).</text>
</comment>
<dbReference type="Proteomes" id="UP000036867">
    <property type="component" value="Unassembled WGS sequence"/>
</dbReference>
<evidence type="ECO:0000259" key="11">
    <source>
        <dbReference type="Pfam" id="PF01467"/>
    </source>
</evidence>
<accession>A0A0M0LMM0</accession>
<evidence type="ECO:0000256" key="9">
    <source>
        <dbReference type="ARBA" id="ARBA00048721"/>
    </source>
</evidence>
<sequence length="190" mass="21768">MRRIGLLGGTFNPPHNGHLIMANEVYDALGLDEVRFMPNAIPPHKQTTNDATAEDRLKMTELAIASYEHFKLEPFEIESGGISYTYETMRKLTASEPDCEFYFIIGGDMIDMLDHWYKIDELLKLVKFVGVKRPHSKAETTYPVQIIDAPLIELSSTIIRERVKTNRTITFLVPTEVEQYIREEGLYGAR</sequence>
<protein>
    <recommendedName>
        <fullName evidence="10">Probable nicotinate-nucleotide adenylyltransferase</fullName>
        <ecNumber evidence="10">2.7.7.18</ecNumber>
    </recommendedName>
    <alternativeName>
        <fullName evidence="10">Deamido-NAD(+) diphosphorylase</fullName>
    </alternativeName>
    <alternativeName>
        <fullName evidence="10">Deamido-NAD(+) pyrophosphorylase</fullName>
    </alternativeName>
    <alternativeName>
        <fullName evidence="10">Nicotinate mononucleotide adenylyltransferase</fullName>
        <shortName evidence="10">NaMN adenylyltransferase</shortName>
    </alternativeName>
</protein>
<reference evidence="13" key="1">
    <citation type="submission" date="2015-08" db="EMBL/GenBank/DDBJ databases">
        <title>Fjat-10028 dsm 16317.</title>
        <authorList>
            <person name="Liu B."/>
            <person name="Wang J."/>
            <person name="Zhu Y."/>
            <person name="Liu G."/>
            <person name="Chen Q."/>
            <person name="Chen Z."/>
            <person name="Lan J."/>
            <person name="Che J."/>
            <person name="Ge C."/>
            <person name="Shi H."/>
            <person name="Pan Z."/>
            <person name="Liu X."/>
        </authorList>
    </citation>
    <scope>NUCLEOTIDE SEQUENCE [LARGE SCALE GENOMIC DNA]</scope>
    <source>
        <strain evidence="13">DSM 16317</strain>
    </source>
</reference>
<keyword evidence="8 10" id="KW-0520">NAD</keyword>
<dbReference type="PATRIC" id="fig|263475.3.peg.1964"/>
<dbReference type="NCBIfam" id="NF000841">
    <property type="entry name" value="PRK00071.1-4"/>
    <property type="match status" value="1"/>
</dbReference>
<evidence type="ECO:0000256" key="3">
    <source>
        <dbReference type="ARBA" id="ARBA00022642"/>
    </source>
</evidence>